<evidence type="ECO:0000313" key="1">
    <source>
        <dbReference type="EMBL" id="QJA53400.1"/>
    </source>
</evidence>
<dbReference type="AlphaFoldDB" id="A0A6H2A1S8"/>
<accession>A0A6H2A1S8</accession>
<name>A0A6H2A1S8_9ZZZZ</name>
<protein>
    <submittedName>
        <fullName evidence="1">Uncharacterized protein</fullName>
    </submittedName>
</protein>
<dbReference type="EMBL" id="MT144419">
    <property type="protein sequence ID" value="QJA53400.1"/>
    <property type="molecule type" value="Genomic_DNA"/>
</dbReference>
<organism evidence="1">
    <name type="scientific">viral metagenome</name>
    <dbReference type="NCBI Taxonomy" id="1070528"/>
    <lineage>
        <taxon>unclassified sequences</taxon>
        <taxon>metagenomes</taxon>
        <taxon>organismal metagenomes</taxon>
    </lineage>
</organism>
<proteinExistence type="predicted"/>
<sequence>MMDAIKVITLDNVLLQENGILRDENGLLIARLVDSVKFDDIENSLKRKVMNTKLKKETSKEYSCPSILTWMSRKKGV</sequence>
<gene>
    <name evidence="1" type="ORF">TM448A03496_0006</name>
</gene>
<reference evidence="1" key="1">
    <citation type="submission" date="2020-03" db="EMBL/GenBank/DDBJ databases">
        <title>The deep terrestrial virosphere.</title>
        <authorList>
            <person name="Holmfeldt K."/>
            <person name="Nilsson E."/>
            <person name="Simone D."/>
            <person name="Lopez-Fernandez M."/>
            <person name="Wu X."/>
            <person name="de Brujin I."/>
            <person name="Lundin D."/>
            <person name="Andersson A."/>
            <person name="Bertilsson S."/>
            <person name="Dopson M."/>
        </authorList>
    </citation>
    <scope>NUCLEOTIDE SEQUENCE</scope>
    <source>
        <strain evidence="1">TM448A03496</strain>
    </source>
</reference>